<protein>
    <submittedName>
        <fullName evidence="1">Uncharacterized protein</fullName>
    </submittedName>
</protein>
<dbReference type="AlphaFoldDB" id="A0A9X1FVX4"/>
<organism evidence="1 2">
    <name type="scientific">Roseobacter insulae</name>
    <dbReference type="NCBI Taxonomy" id="2859783"/>
    <lineage>
        <taxon>Bacteria</taxon>
        <taxon>Pseudomonadati</taxon>
        <taxon>Pseudomonadota</taxon>
        <taxon>Alphaproteobacteria</taxon>
        <taxon>Rhodobacterales</taxon>
        <taxon>Roseobacteraceae</taxon>
        <taxon>Roseobacter</taxon>
    </lineage>
</organism>
<dbReference type="RefSeq" id="WP_219502897.1">
    <property type="nucleotide sequence ID" value="NZ_JAHXDN010000003.1"/>
</dbReference>
<proteinExistence type="predicted"/>
<dbReference type="EMBL" id="JAHXDN010000003">
    <property type="protein sequence ID" value="MBW4708633.1"/>
    <property type="molecule type" value="Genomic_DNA"/>
</dbReference>
<evidence type="ECO:0000313" key="1">
    <source>
        <dbReference type="EMBL" id="MBW4708633.1"/>
    </source>
</evidence>
<name>A0A9X1FVX4_9RHOB</name>
<gene>
    <name evidence="1" type="ORF">KX928_12645</name>
</gene>
<evidence type="ECO:0000313" key="2">
    <source>
        <dbReference type="Proteomes" id="UP001138661"/>
    </source>
</evidence>
<sequence length="58" mass="6742">MKIPRTIPQSVRNELEDMERRRTGLNHADAWTAFVDWADRHGAEISVPPEPEEEVTAW</sequence>
<reference evidence="1" key="1">
    <citation type="submission" date="2021-07" db="EMBL/GenBank/DDBJ databases">
        <title>Roseobacter insulae sp. nov., isolated from a tidal flat.</title>
        <authorList>
            <person name="Park S."/>
            <person name="Yoon J.-H."/>
        </authorList>
    </citation>
    <scope>NUCLEOTIDE SEQUENCE</scope>
    <source>
        <strain evidence="1">YSTF-M11</strain>
    </source>
</reference>
<dbReference type="Proteomes" id="UP001138661">
    <property type="component" value="Unassembled WGS sequence"/>
</dbReference>
<accession>A0A9X1FVX4</accession>
<keyword evidence="2" id="KW-1185">Reference proteome</keyword>
<comment type="caution">
    <text evidence="1">The sequence shown here is derived from an EMBL/GenBank/DDBJ whole genome shotgun (WGS) entry which is preliminary data.</text>
</comment>